<evidence type="ECO:0000313" key="1">
    <source>
        <dbReference type="EMBL" id="GCD52931.1"/>
    </source>
</evidence>
<comment type="caution">
    <text evidence="1">The sequence shown here is derived from an EMBL/GenBank/DDBJ whole genome shotgun (WGS) entry which is preliminary data.</text>
</comment>
<reference evidence="1 2" key="1">
    <citation type="submission" date="2016-06" db="EMBL/GenBank/DDBJ databases">
        <title>Acetobacter pasteurianus NBRC 3188 whole genome sequencing project.</title>
        <authorList>
            <person name="Matsutani M."/>
            <person name="Shiwa Y."/>
            <person name="Okamoto-Kainuma A."/>
            <person name="Ishikawa M."/>
            <person name="Koizumi Y."/>
            <person name="Yoshikawa H."/>
            <person name="Yakushi T."/>
            <person name="Matsushita K."/>
        </authorList>
    </citation>
    <scope>NUCLEOTIDE SEQUENCE [LARGE SCALE GENOMIC DNA]</scope>
    <source>
        <strain evidence="1 2">NBRC 3188</strain>
    </source>
</reference>
<proteinExistence type="predicted"/>
<accession>A0A401WUB5</accession>
<organism evidence="1 2">
    <name type="scientific">Acetobacter pasteurianus NBRC 3188</name>
    <dbReference type="NCBI Taxonomy" id="1226663"/>
    <lineage>
        <taxon>Bacteria</taxon>
        <taxon>Pseudomonadati</taxon>
        <taxon>Pseudomonadota</taxon>
        <taxon>Alphaproteobacteria</taxon>
        <taxon>Acetobacterales</taxon>
        <taxon>Acetobacteraceae</taxon>
        <taxon>Acetobacter</taxon>
    </lineage>
</organism>
<evidence type="ECO:0000313" key="2">
    <source>
        <dbReference type="Proteomes" id="UP000287300"/>
    </source>
</evidence>
<gene>
    <name evidence="1" type="ORF">NBRC3188_1628</name>
</gene>
<protein>
    <recommendedName>
        <fullName evidence="3">YfdX protein</fullName>
    </recommendedName>
</protein>
<name>A0A401WUB5_ACEPA</name>
<dbReference type="Gene3D" id="1.20.120.1940">
    <property type="entry name" value="YfdX protein domain"/>
    <property type="match status" value="1"/>
</dbReference>
<sequence length="257" mass="26989">MSVATCPPLQRTTQPDFIDEMSIDMRFIPLMAIAASLAVTPVASHATSLHTHWEQYKAGRAFRHLSNDGQKAFGDILKARDLLAAGNTDAAIPALYDANKRLTAAGKASTKFKAAEASLQPAPQHAPAAGHVPATTPTDWIPVGGELIASETLAPEKKAAVATANKQLQAGDTQQAAQSMQVVGEDVDFIVALAPLAQTQGALNRATVFTEGRQPKEALDALDQTLSNLVFVSQDFVETAIPATQGGKAASTPKAKK</sequence>
<dbReference type="AlphaFoldDB" id="A0A401WUB5"/>
<evidence type="ECO:0008006" key="3">
    <source>
        <dbReference type="Google" id="ProtNLM"/>
    </source>
</evidence>
<dbReference type="Pfam" id="PF10938">
    <property type="entry name" value="YfdX"/>
    <property type="match status" value="1"/>
</dbReference>
<dbReference type="EMBL" id="BDES01000045">
    <property type="protein sequence ID" value="GCD52931.1"/>
    <property type="molecule type" value="Genomic_DNA"/>
</dbReference>
<dbReference type="Proteomes" id="UP000287300">
    <property type="component" value="Unassembled WGS sequence"/>
</dbReference>
<dbReference type="InterPro" id="IPR021236">
    <property type="entry name" value="Uncharacterised_YfdX"/>
</dbReference>
<dbReference type="Gene3D" id="6.10.250.2140">
    <property type="match status" value="1"/>
</dbReference>